<gene>
    <name evidence="3" type="ORF">F2P47_06645</name>
</gene>
<evidence type="ECO:0000313" key="4">
    <source>
        <dbReference type="Proteomes" id="UP000468901"/>
    </source>
</evidence>
<dbReference type="RefSeq" id="WP_152215510.1">
    <property type="nucleotide sequence ID" value="NZ_WESC01000005.1"/>
</dbReference>
<accession>A0A6N6VJF7</accession>
<feature type="region of interest" description="Disordered" evidence="1">
    <location>
        <begin position="70"/>
        <end position="139"/>
    </location>
</feature>
<comment type="caution">
    <text evidence="3">The sequence shown here is derived from an EMBL/GenBank/DDBJ whole genome shotgun (WGS) entry which is preliminary data.</text>
</comment>
<organism evidence="3 4">
    <name type="scientific">Parvibaculum sedimenti</name>
    <dbReference type="NCBI Taxonomy" id="2608632"/>
    <lineage>
        <taxon>Bacteria</taxon>
        <taxon>Pseudomonadati</taxon>
        <taxon>Pseudomonadota</taxon>
        <taxon>Alphaproteobacteria</taxon>
        <taxon>Hyphomicrobiales</taxon>
        <taxon>Parvibaculaceae</taxon>
        <taxon>Parvibaculum</taxon>
    </lineage>
</organism>
<dbReference type="InterPro" id="IPR009061">
    <property type="entry name" value="DNA-bd_dom_put_sf"/>
</dbReference>
<evidence type="ECO:0000313" key="3">
    <source>
        <dbReference type="EMBL" id="KAB7740719.1"/>
    </source>
</evidence>
<keyword evidence="4" id="KW-1185">Reference proteome</keyword>
<dbReference type="InterPro" id="IPR041657">
    <property type="entry name" value="HTH_17"/>
</dbReference>
<feature type="compositionally biased region" description="Polar residues" evidence="1">
    <location>
        <begin position="70"/>
        <end position="84"/>
    </location>
</feature>
<dbReference type="Proteomes" id="UP000468901">
    <property type="component" value="Unassembled WGS sequence"/>
</dbReference>
<evidence type="ECO:0000259" key="2">
    <source>
        <dbReference type="Pfam" id="PF12728"/>
    </source>
</evidence>
<dbReference type="SUPFAM" id="SSF46955">
    <property type="entry name" value="Putative DNA-binding domain"/>
    <property type="match status" value="1"/>
</dbReference>
<dbReference type="Pfam" id="PF12728">
    <property type="entry name" value="HTH_17"/>
    <property type="match status" value="1"/>
</dbReference>
<feature type="compositionally biased region" description="Low complexity" evidence="1">
    <location>
        <begin position="115"/>
        <end position="126"/>
    </location>
</feature>
<feature type="compositionally biased region" description="Basic residues" evidence="1">
    <location>
        <begin position="129"/>
        <end position="139"/>
    </location>
</feature>
<proteinExistence type="predicted"/>
<evidence type="ECO:0000256" key="1">
    <source>
        <dbReference type="SAM" id="MobiDB-lite"/>
    </source>
</evidence>
<protein>
    <submittedName>
        <fullName evidence="3">Helix-turn-helix domain-containing protein</fullName>
    </submittedName>
</protein>
<name>A0A6N6VJF7_9HYPH</name>
<dbReference type="EMBL" id="WESC01000005">
    <property type="protein sequence ID" value="KAB7740719.1"/>
    <property type="molecule type" value="Genomic_DNA"/>
</dbReference>
<dbReference type="AlphaFoldDB" id="A0A6N6VJF7"/>
<feature type="domain" description="Helix-turn-helix" evidence="2">
    <location>
        <begin position="16"/>
        <end position="64"/>
    </location>
</feature>
<reference evidence="3 4" key="1">
    <citation type="submission" date="2019-09" db="EMBL/GenBank/DDBJ databases">
        <title>Parvibaculum sedimenti sp. nov., isolated from sediment.</title>
        <authorList>
            <person name="Wang Y."/>
        </authorList>
    </citation>
    <scope>NUCLEOTIDE SEQUENCE [LARGE SCALE GENOMIC DNA]</scope>
    <source>
        <strain evidence="3 4">HXT-9</strain>
    </source>
</reference>
<sequence>MIVHATHASPQSPTSLLSEQEVADWLAVDRKVIRRLARHGILAHHDISGIRRFSRAHVESFLNSTLKSCPNHHAQATGSPSAPTALSGMSLPTTLSAARPSFAQHGRPMRLRLKGSSQASSSTGAGRKAFCRRRKPQAL</sequence>